<accession>A0A2K6FUT8</accession>
<dbReference type="STRING" id="379532.ENSPCOP00000017729"/>
<feature type="compositionally biased region" description="Pro residues" evidence="1">
    <location>
        <begin position="34"/>
        <end position="43"/>
    </location>
</feature>
<name>A0A2K6FUT8_PROCO</name>
<sequence length="322" mass="35392">MEESMEEEEGGSYEAMMDDQNHNNWEATVDGFRQPPPPPPPPSSIAATAREPPGGQLLAVPAVSVDKKGPKEGFPMGPPPPPEANGVIMMLKSCDAAAAVAKAAPAPTASSTININTSTSKFLMNVITIEDYKSTYWPKLDGAIDQLLTQSPGDYIPISYEQIYSENEVVYGEVCTQRSEAFKIGSASPPDLYIERFNIALGQYMGALQSIVPLFIYMLFTEHVAEKHIYSLMLCLYDFLNESFCSLTEWVQMAPTLFSKFIPNILPPAVESELSEYAAQDQKLQRELIQNGFTRGDQSRKRAGDELAYNSSSACASSRGYR</sequence>
<keyword evidence="3" id="KW-1185">Reference proteome</keyword>
<dbReference type="OMA" id="HNHNYRA"/>
<dbReference type="AlphaFoldDB" id="A0A2K6FUT8"/>
<dbReference type="GO" id="GO:0000082">
    <property type="term" value="P:G1/S transition of mitotic cell cycle"/>
    <property type="evidence" value="ECO:0007669"/>
    <property type="project" value="Ensembl"/>
</dbReference>
<evidence type="ECO:0000313" key="2">
    <source>
        <dbReference type="Ensembl" id="ENSPCOP00000017729.1"/>
    </source>
</evidence>
<organism evidence="2 3">
    <name type="scientific">Propithecus coquereli</name>
    <name type="common">Coquerel's sifaka</name>
    <name type="synonym">Propithecus verreauxi coquereli</name>
    <dbReference type="NCBI Taxonomy" id="379532"/>
    <lineage>
        <taxon>Eukaryota</taxon>
        <taxon>Metazoa</taxon>
        <taxon>Chordata</taxon>
        <taxon>Craniata</taxon>
        <taxon>Vertebrata</taxon>
        <taxon>Euteleostomi</taxon>
        <taxon>Mammalia</taxon>
        <taxon>Eutheria</taxon>
        <taxon>Euarchontoglires</taxon>
        <taxon>Primates</taxon>
        <taxon>Strepsirrhini</taxon>
        <taxon>Lemuriformes</taxon>
        <taxon>Indriidae</taxon>
        <taxon>Propithecus</taxon>
    </lineage>
</organism>
<dbReference type="Proteomes" id="UP000233160">
    <property type="component" value="Unassembled WGS sequence"/>
</dbReference>
<dbReference type="GeneTree" id="ENSGT00390000000403"/>
<dbReference type="GO" id="GO:0008284">
    <property type="term" value="P:positive regulation of cell population proliferation"/>
    <property type="evidence" value="ECO:0007669"/>
    <property type="project" value="Ensembl"/>
</dbReference>
<reference evidence="2" key="2">
    <citation type="submission" date="2025-09" db="UniProtKB">
        <authorList>
            <consortium name="Ensembl"/>
        </authorList>
    </citation>
    <scope>IDENTIFICATION</scope>
</reference>
<feature type="compositionally biased region" description="Acidic residues" evidence="1">
    <location>
        <begin position="1"/>
        <end position="11"/>
    </location>
</feature>
<dbReference type="Ensembl" id="ENSPCOT00000028367.1">
    <property type="protein sequence ID" value="ENSPCOP00000017729.1"/>
    <property type="gene ID" value="ENSPCOG00000020700.1"/>
</dbReference>
<evidence type="ECO:0000256" key="1">
    <source>
        <dbReference type="SAM" id="MobiDB-lite"/>
    </source>
</evidence>
<feature type="region of interest" description="Disordered" evidence="1">
    <location>
        <begin position="1"/>
        <end position="53"/>
    </location>
</feature>
<protein>
    <submittedName>
        <fullName evidence="2">CDK2 associated cullin domain 1</fullName>
    </submittedName>
</protein>
<dbReference type="PANTHER" id="PTHR46636">
    <property type="entry name" value="CDK2-ASSOCIATED AND CULLIN DOMAIN-CONTAINING PROTEIN 1"/>
    <property type="match status" value="1"/>
</dbReference>
<reference evidence="2" key="1">
    <citation type="submission" date="2025-08" db="UniProtKB">
        <authorList>
            <consortium name="Ensembl"/>
        </authorList>
    </citation>
    <scope>IDENTIFICATION</scope>
</reference>
<gene>
    <name evidence="2" type="primary">CACUL1</name>
</gene>
<proteinExistence type="predicted"/>
<evidence type="ECO:0000313" key="3">
    <source>
        <dbReference type="Proteomes" id="UP000233160"/>
    </source>
</evidence>
<dbReference type="PANTHER" id="PTHR46636:SF1">
    <property type="entry name" value="CDK2-ASSOCIATED AND CULLIN DOMAIN-CONTAINING PROTEIN 1"/>
    <property type="match status" value="1"/>
</dbReference>
<dbReference type="InterPro" id="IPR042652">
    <property type="entry name" value="CACUL1"/>
</dbReference>
<dbReference type="GO" id="GO:0019901">
    <property type="term" value="F:protein kinase binding"/>
    <property type="evidence" value="ECO:0007669"/>
    <property type="project" value="Ensembl"/>
</dbReference>